<gene>
    <name evidence="2" type="ORF">P170DRAFT_472537</name>
</gene>
<evidence type="ECO:0000313" key="3">
    <source>
        <dbReference type="Proteomes" id="UP000234275"/>
    </source>
</evidence>
<dbReference type="Proteomes" id="UP000234275">
    <property type="component" value="Unassembled WGS sequence"/>
</dbReference>
<keyword evidence="3" id="KW-1185">Reference proteome</keyword>
<dbReference type="EMBL" id="MSFO01000002">
    <property type="protein sequence ID" value="PLB52648.1"/>
    <property type="molecule type" value="Genomic_DNA"/>
</dbReference>
<feature type="region of interest" description="Disordered" evidence="1">
    <location>
        <begin position="1"/>
        <end position="26"/>
    </location>
</feature>
<feature type="compositionally biased region" description="Acidic residues" evidence="1">
    <location>
        <begin position="10"/>
        <end position="26"/>
    </location>
</feature>
<dbReference type="VEuPathDB" id="FungiDB:P170DRAFT_472537"/>
<dbReference type="AlphaFoldDB" id="A0A2I2GIE7"/>
<name>A0A2I2GIE7_9EURO</name>
<accession>A0A2I2GIE7</accession>
<reference evidence="2 3" key="1">
    <citation type="submission" date="2016-12" db="EMBL/GenBank/DDBJ databases">
        <title>The genomes of Aspergillus section Nigri reveals drivers in fungal speciation.</title>
        <authorList>
            <consortium name="DOE Joint Genome Institute"/>
            <person name="Vesth T.C."/>
            <person name="Nybo J."/>
            <person name="Theobald S."/>
            <person name="Brandl J."/>
            <person name="Frisvad J.C."/>
            <person name="Nielsen K.F."/>
            <person name="Lyhne E.K."/>
            <person name="Kogle M.E."/>
            <person name="Kuo A."/>
            <person name="Riley R."/>
            <person name="Clum A."/>
            <person name="Nolan M."/>
            <person name="Lipzen A."/>
            <person name="Salamov A."/>
            <person name="Henrissat B."/>
            <person name="Wiebenga A."/>
            <person name="De Vries R.P."/>
            <person name="Grigoriev I.V."/>
            <person name="Mortensen U.H."/>
            <person name="Andersen M.R."/>
            <person name="Baker S.E."/>
        </authorList>
    </citation>
    <scope>NUCLEOTIDE SEQUENCE [LARGE SCALE GENOMIC DNA]</scope>
    <source>
        <strain evidence="2 3">IBT 23096</strain>
    </source>
</reference>
<evidence type="ECO:0000313" key="2">
    <source>
        <dbReference type="EMBL" id="PLB52648.1"/>
    </source>
</evidence>
<dbReference type="RefSeq" id="XP_024707950.1">
    <property type="nucleotide sequence ID" value="XM_024852955.1"/>
</dbReference>
<dbReference type="GeneID" id="36560653"/>
<protein>
    <submittedName>
        <fullName evidence="2">Uncharacterized protein</fullName>
    </submittedName>
</protein>
<comment type="caution">
    <text evidence="2">The sequence shown here is derived from an EMBL/GenBank/DDBJ whole genome shotgun (WGS) entry which is preliminary data.</text>
</comment>
<organism evidence="2 3">
    <name type="scientific">Aspergillus steynii IBT 23096</name>
    <dbReference type="NCBI Taxonomy" id="1392250"/>
    <lineage>
        <taxon>Eukaryota</taxon>
        <taxon>Fungi</taxon>
        <taxon>Dikarya</taxon>
        <taxon>Ascomycota</taxon>
        <taxon>Pezizomycotina</taxon>
        <taxon>Eurotiomycetes</taxon>
        <taxon>Eurotiomycetidae</taxon>
        <taxon>Eurotiales</taxon>
        <taxon>Aspergillaceae</taxon>
        <taxon>Aspergillus</taxon>
        <taxon>Aspergillus subgen. Circumdati</taxon>
    </lineage>
</organism>
<proteinExistence type="predicted"/>
<evidence type="ECO:0000256" key="1">
    <source>
        <dbReference type="SAM" id="MobiDB-lite"/>
    </source>
</evidence>
<sequence length="120" mass="12785">MLEDTRVPEDTEAPEETVEEEEAETNVLADEVETNEVEAEDVTKVDGAETRVDENEVSTDEVSTKEVVNECADEVTPGKAVLVTSVELEAEVRDGGTGAMTVGNLPGQTPGGVVQVIRPK</sequence>